<keyword evidence="3" id="KW-0378">Hydrolase</keyword>
<dbReference type="RefSeq" id="WP_130139648.1">
    <property type="nucleotide sequence ID" value="NZ_SGIT01000001.1"/>
</dbReference>
<dbReference type="GO" id="GO:0005524">
    <property type="term" value="F:ATP binding"/>
    <property type="evidence" value="ECO:0007669"/>
    <property type="project" value="InterPro"/>
</dbReference>
<dbReference type="InterPro" id="IPR050742">
    <property type="entry name" value="Helicase_Restrict-Modif_Enz"/>
</dbReference>
<keyword evidence="3" id="KW-0347">Helicase</keyword>
<keyword evidence="4" id="KW-1185">Reference proteome</keyword>
<gene>
    <name evidence="3" type="ORF">EWE74_00825</name>
</gene>
<proteinExistence type="predicted"/>
<dbReference type="GO" id="GO:0005829">
    <property type="term" value="C:cytosol"/>
    <property type="evidence" value="ECO:0007669"/>
    <property type="project" value="TreeGrafter"/>
</dbReference>
<dbReference type="SUPFAM" id="SSF52540">
    <property type="entry name" value="P-loop containing nucleoside triphosphate hydrolases"/>
    <property type="match status" value="1"/>
</dbReference>
<sequence>MTSFPQDILFKYPWRKYQQRVLDELRSHLTDRHLHIVAPPGSGKTVLGLEVAIRINQPTLILAPTLAIRNQWIQRFCELFLQTAEVPEWISRDIRRPKFLTVVTYQAIHNSACNNVEASANEIDAEDNEAEEKTTTVLRRSRNHNRNINQIIRGLKQVDVKTIVVDEAHHLKNEWWQTLIRLKDKLNPVIVGLTATPPYDVTPLEWHRYITLNGPVDTEISVPELVVEGDLCPHQDYIYLTTPSSAENIIIHHFRENAQRFFNELRQDETLLTAIESHPLWLNPTQHLEVIYEDISLYSASLIFLHGNGRPISEDHLKIIGASEFDIPHLDYEWMARLLEFYLFKEKVYFDSYTEHRTTLENRLRRNGLIAGRRVSFSKSKRVTTHLTSSISKLQGIKEIVSFEYEKLDKGLRMVILSDYIRKEYFPKSFTNTIEIKKMGVIPIFEMLRREQISNLKLGVMTGSLIIIPQQAFAIFEEKAKRYGHQQLAFSPVPFDDSYVIIQQNEQLKHDIIHIVTQIFQRGDIEVLIGTKSLLGEGWDAPAINSLILASFVGSFVSSNQMRGRAIRTQSGNPAKTGNIWHLACIDQTIANGGDDFQLLRRRFRSFVGVSNDEPIVIENGIRRIMTVEGLLSQADISSHNQQNMVLAGNRQDLRLRWEKGLQSGINLVEEIKIPFYEEGGYQAVKSVHLQKTIANLTGTLASGIVIYMETVLEIVLRAQRWIKTFHDAYIALSIIGVVGFLIFGYRSFKALRVYIGYRDIAKDMKNIGDAVLMCLIEANAVHTERTKLIVESSMDEHGAVFCHLEGGSTFEKSIFIHTLEEIISPIDNPRYIIIRKSKFMTFLNQRDYHAVPEIFGRNKMLAEYFEKQWNNYVGQGELVFTRTLIGRQVLVKSRVKSLLSQLDDQVEHVSKWK</sequence>
<evidence type="ECO:0000313" key="3">
    <source>
        <dbReference type="EMBL" id="RZF61419.1"/>
    </source>
</evidence>
<keyword evidence="3" id="KW-0547">Nucleotide-binding</keyword>
<dbReference type="InterPro" id="IPR027417">
    <property type="entry name" value="P-loop_NTPase"/>
</dbReference>
<dbReference type="PROSITE" id="PS51192">
    <property type="entry name" value="HELICASE_ATP_BIND_1"/>
    <property type="match status" value="1"/>
</dbReference>
<accession>A0A4Q6XWQ6</accession>
<dbReference type="InterPro" id="IPR006935">
    <property type="entry name" value="Helicase/UvrB_N"/>
</dbReference>
<dbReference type="InterPro" id="IPR014001">
    <property type="entry name" value="Helicase_ATP-bd"/>
</dbReference>
<dbReference type="Gene3D" id="3.40.50.300">
    <property type="entry name" value="P-loop containing nucleotide triphosphate hydrolases"/>
    <property type="match status" value="2"/>
</dbReference>
<dbReference type="PANTHER" id="PTHR47396:SF1">
    <property type="entry name" value="ATP-DEPENDENT HELICASE IRC3-RELATED"/>
    <property type="match status" value="1"/>
</dbReference>
<keyword evidence="1" id="KW-0472">Membrane</keyword>
<evidence type="ECO:0000313" key="4">
    <source>
        <dbReference type="Proteomes" id="UP000292855"/>
    </source>
</evidence>
<feature type="transmembrane region" description="Helical" evidence="1">
    <location>
        <begin position="729"/>
        <end position="749"/>
    </location>
</feature>
<evidence type="ECO:0000259" key="2">
    <source>
        <dbReference type="PROSITE" id="PS51192"/>
    </source>
</evidence>
<dbReference type="GO" id="GO:0016787">
    <property type="term" value="F:hydrolase activity"/>
    <property type="evidence" value="ECO:0007669"/>
    <property type="project" value="InterPro"/>
</dbReference>
<name>A0A4Q6XWQ6_9SPHI</name>
<reference evidence="3 4" key="1">
    <citation type="submission" date="2019-02" db="EMBL/GenBank/DDBJ databases">
        <authorList>
            <person name="Li Y."/>
        </authorList>
    </citation>
    <scope>NUCLEOTIDE SEQUENCE [LARGE SCALE GENOMIC DNA]</scope>
    <source>
        <strain evidence="3 4">30C10-4-7</strain>
    </source>
</reference>
<dbReference type="Proteomes" id="UP000292855">
    <property type="component" value="Unassembled WGS sequence"/>
</dbReference>
<dbReference type="AlphaFoldDB" id="A0A4Q6XWQ6"/>
<keyword evidence="1" id="KW-1133">Transmembrane helix</keyword>
<dbReference type="SMART" id="SM00487">
    <property type="entry name" value="DEXDc"/>
    <property type="match status" value="1"/>
</dbReference>
<dbReference type="OrthoDB" id="9759819at2"/>
<dbReference type="GO" id="GO:0003677">
    <property type="term" value="F:DNA binding"/>
    <property type="evidence" value="ECO:0007669"/>
    <property type="project" value="InterPro"/>
</dbReference>
<feature type="domain" description="Helicase ATP-binding" evidence="2">
    <location>
        <begin position="25"/>
        <end position="215"/>
    </location>
</feature>
<evidence type="ECO:0000256" key="1">
    <source>
        <dbReference type="SAM" id="Phobius"/>
    </source>
</evidence>
<dbReference type="PANTHER" id="PTHR47396">
    <property type="entry name" value="TYPE I RESTRICTION ENZYME ECOKI R PROTEIN"/>
    <property type="match status" value="1"/>
</dbReference>
<dbReference type="Pfam" id="PF04851">
    <property type="entry name" value="ResIII"/>
    <property type="match status" value="1"/>
</dbReference>
<feature type="transmembrane region" description="Helical" evidence="1">
    <location>
        <begin position="694"/>
        <end position="717"/>
    </location>
</feature>
<protein>
    <submittedName>
        <fullName evidence="3">DEAD/DEAH box helicase</fullName>
    </submittedName>
</protein>
<keyword evidence="3" id="KW-0067">ATP-binding</keyword>
<organism evidence="3 4">
    <name type="scientific">Sphingobacterium corticibacterium</name>
    <dbReference type="NCBI Taxonomy" id="2484746"/>
    <lineage>
        <taxon>Bacteria</taxon>
        <taxon>Pseudomonadati</taxon>
        <taxon>Bacteroidota</taxon>
        <taxon>Sphingobacteriia</taxon>
        <taxon>Sphingobacteriales</taxon>
        <taxon>Sphingobacteriaceae</taxon>
        <taxon>Sphingobacterium</taxon>
    </lineage>
</organism>
<dbReference type="GO" id="GO:0004386">
    <property type="term" value="F:helicase activity"/>
    <property type="evidence" value="ECO:0007669"/>
    <property type="project" value="UniProtKB-KW"/>
</dbReference>
<keyword evidence="1" id="KW-0812">Transmembrane</keyword>
<dbReference type="CDD" id="cd18785">
    <property type="entry name" value="SF2_C"/>
    <property type="match status" value="1"/>
</dbReference>
<dbReference type="EMBL" id="SGIT01000001">
    <property type="protein sequence ID" value="RZF61419.1"/>
    <property type="molecule type" value="Genomic_DNA"/>
</dbReference>
<comment type="caution">
    <text evidence="3">The sequence shown here is derived from an EMBL/GenBank/DDBJ whole genome shotgun (WGS) entry which is preliminary data.</text>
</comment>